<dbReference type="OrthoDB" id="5229635at2759"/>
<keyword evidence="1" id="KW-0812">Transmembrane</keyword>
<dbReference type="KEGG" id="pgri:PgNI_00091"/>
<feature type="chain" id="PRO_5028244360" evidence="2">
    <location>
        <begin position="27"/>
        <end position="165"/>
    </location>
</feature>
<evidence type="ECO:0000313" key="4">
    <source>
        <dbReference type="RefSeq" id="XP_030986902.1"/>
    </source>
</evidence>
<keyword evidence="1" id="KW-0472">Membrane</keyword>
<proteinExistence type="predicted"/>
<evidence type="ECO:0000256" key="1">
    <source>
        <dbReference type="SAM" id="Phobius"/>
    </source>
</evidence>
<name>A0A6P8BIE3_PYRGI</name>
<reference evidence="4" key="1">
    <citation type="journal article" date="2019" name="Mol. Biol. Evol.">
        <title>Blast fungal genomes show frequent chromosomal changes, gene gains and losses, and effector gene turnover.</title>
        <authorList>
            <person name="Gomez Luciano L.B."/>
            <person name="Jason Tsai I."/>
            <person name="Chuma I."/>
            <person name="Tosa Y."/>
            <person name="Chen Y.H."/>
            <person name="Li J.Y."/>
            <person name="Li M.Y."/>
            <person name="Jade Lu M.Y."/>
            <person name="Nakayashiki H."/>
            <person name="Li W.H."/>
        </authorList>
    </citation>
    <scope>NUCLEOTIDE SEQUENCE</scope>
    <source>
        <strain evidence="4">NI907</strain>
    </source>
</reference>
<keyword evidence="2" id="KW-0732">Signal</keyword>
<reference evidence="4" key="3">
    <citation type="submission" date="2025-08" db="UniProtKB">
        <authorList>
            <consortium name="RefSeq"/>
        </authorList>
    </citation>
    <scope>IDENTIFICATION</scope>
    <source>
        <strain evidence="4">NI907</strain>
    </source>
</reference>
<dbReference type="Proteomes" id="UP000515153">
    <property type="component" value="Unplaced"/>
</dbReference>
<gene>
    <name evidence="4" type="ORF">PgNI_00091</name>
</gene>
<organism evidence="3 4">
    <name type="scientific">Pyricularia grisea</name>
    <name type="common">Crabgrass-specific blast fungus</name>
    <name type="synonym">Magnaporthe grisea</name>
    <dbReference type="NCBI Taxonomy" id="148305"/>
    <lineage>
        <taxon>Eukaryota</taxon>
        <taxon>Fungi</taxon>
        <taxon>Dikarya</taxon>
        <taxon>Ascomycota</taxon>
        <taxon>Pezizomycotina</taxon>
        <taxon>Sordariomycetes</taxon>
        <taxon>Sordariomycetidae</taxon>
        <taxon>Magnaporthales</taxon>
        <taxon>Pyriculariaceae</taxon>
        <taxon>Pyricularia</taxon>
    </lineage>
</organism>
<evidence type="ECO:0000313" key="3">
    <source>
        <dbReference type="Proteomes" id="UP000515153"/>
    </source>
</evidence>
<reference evidence="4" key="2">
    <citation type="submission" date="2019-10" db="EMBL/GenBank/DDBJ databases">
        <authorList>
            <consortium name="NCBI Genome Project"/>
        </authorList>
    </citation>
    <scope>NUCLEOTIDE SEQUENCE</scope>
    <source>
        <strain evidence="4">NI907</strain>
    </source>
</reference>
<protein>
    <submittedName>
        <fullName evidence="4">Uncharacterized protein</fullName>
    </submittedName>
</protein>
<dbReference type="AlphaFoldDB" id="A0A6P8BIE3"/>
<keyword evidence="1" id="KW-1133">Transmembrane helix</keyword>
<evidence type="ECO:0000256" key="2">
    <source>
        <dbReference type="SAM" id="SignalP"/>
    </source>
</evidence>
<feature type="transmembrane region" description="Helical" evidence="1">
    <location>
        <begin position="145"/>
        <end position="164"/>
    </location>
</feature>
<feature type="signal peptide" evidence="2">
    <location>
        <begin position="1"/>
        <end position="26"/>
    </location>
</feature>
<dbReference type="GeneID" id="41955089"/>
<keyword evidence="3" id="KW-1185">Reference proteome</keyword>
<sequence length="165" mass="16830">MKTASATTPALLLAALLISSPAGISATTTDDDGTFYIVRKPLPQSSVSASRQLATSPYPELSFEEAVAAIKEATAATNGNQDGVATTTTTTTTTALAVRNEEAVNVEGLTQRVTGGGNQWGCVTRGIYSYCGGQSGWSAGSRLDMPGWVVVSAGAVGSAILVWLA</sequence>
<accession>A0A6P8BIE3</accession>
<dbReference type="RefSeq" id="XP_030986902.1">
    <property type="nucleotide sequence ID" value="XM_031120175.1"/>
</dbReference>